<organism evidence="2 3">
    <name type="scientific">Planobacterium oryzisoli</name>
    <dbReference type="NCBI Taxonomy" id="2771435"/>
    <lineage>
        <taxon>Bacteria</taxon>
        <taxon>Pseudomonadati</taxon>
        <taxon>Bacteroidota</taxon>
        <taxon>Flavobacteriia</taxon>
        <taxon>Flavobacteriales</taxon>
        <taxon>Weeksellaceae</taxon>
        <taxon>Chryseobacterium group</taxon>
        <taxon>Chryseobacterium</taxon>
    </lineage>
</organism>
<dbReference type="RefSeq" id="WP_194738885.1">
    <property type="nucleotide sequence ID" value="NZ_JADKYY010000004.1"/>
</dbReference>
<keyword evidence="1" id="KW-1133">Transmembrane helix</keyword>
<accession>A0A930YV57</accession>
<protein>
    <submittedName>
        <fullName evidence="2">Uncharacterized protein</fullName>
    </submittedName>
</protein>
<sequence>MKPASFLTLIPSSWKLWIKSNPKKVFVLSVSLMIASFLFSLLQHFFFPPDNLFGAKVYEDSKEVVTISGSKPTTPQVDLKKEHILKEILSFRQKAKNRMLSSKDSLKLNLLIQRYEQLTPSP</sequence>
<evidence type="ECO:0000313" key="3">
    <source>
        <dbReference type="Proteomes" id="UP000694480"/>
    </source>
</evidence>
<keyword evidence="3" id="KW-1185">Reference proteome</keyword>
<comment type="caution">
    <text evidence="2">The sequence shown here is derived from an EMBL/GenBank/DDBJ whole genome shotgun (WGS) entry which is preliminary data.</text>
</comment>
<dbReference type="AlphaFoldDB" id="A0A930YV57"/>
<gene>
    <name evidence="2" type="ORF">IC612_03975</name>
</gene>
<proteinExistence type="predicted"/>
<feature type="transmembrane region" description="Helical" evidence="1">
    <location>
        <begin position="25"/>
        <end position="47"/>
    </location>
</feature>
<keyword evidence="1" id="KW-0472">Membrane</keyword>
<evidence type="ECO:0000313" key="2">
    <source>
        <dbReference type="EMBL" id="MBF5026954.1"/>
    </source>
</evidence>
<evidence type="ECO:0000256" key="1">
    <source>
        <dbReference type="SAM" id="Phobius"/>
    </source>
</evidence>
<dbReference type="Proteomes" id="UP000694480">
    <property type="component" value="Unassembled WGS sequence"/>
</dbReference>
<keyword evidence="1" id="KW-0812">Transmembrane</keyword>
<reference evidence="2" key="1">
    <citation type="submission" date="2020-11" db="EMBL/GenBank/DDBJ databases">
        <title>Genome seq and assembly of Planobacterium sp.</title>
        <authorList>
            <person name="Chhetri G."/>
        </authorList>
    </citation>
    <scope>NUCLEOTIDE SEQUENCE</scope>
    <source>
        <strain evidence="2">GCR5</strain>
    </source>
</reference>
<name>A0A930YV57_9FLAO</name>
<dbReference type="EMBL" id="JADKYY010000004">
    <property type="protein sequence ID" value="MBF5026954.1"/>
    <property type="molecule type" value="Genomic_DNA"/>
</dbReference>